<keyword evidence="1" id="KW-0732">Signal</keyword>
<dbReference type="AlphaFoldDB" id="A0A432W5G1"/>
<accession>A0A432W5G1</accession>
<dbReference type="SMART" id="SM00749">
    <property type="entry name" value="BON"/>
    <property type="match status" value="1"/>
</dbReference>
<name>A0A432W5G1_9GAMM</name>
<keyword evidence="4" id="KW-1185">Reference proteome</keyword>
<dbReference type="Pfam" id="PF04972">
    <property type="entry name" value="BON"/>
    <property type="match status" value="1"/>
</dbReference>
<evidence type="ECO:0000313" key="4">
    <source>
        <dbReference type="Proteomes" id="UP000288293"/>
    </source>
</evidence>
<dbReference type="Proteomes" id="UP000288293">
    <property type="component" value="Unassembled WGS sequence"/>
</dbReference>
<organism evidence="3 4">
    <name type="scientific">Aliidiomarina minuta</name>
    <dbReference type="NCBI Taxonomy" id="880057"/>
    <lineage>
        <taxon>Bacteria</taxon>
        <taxon>Pseudomonadati</taxon>
        <taxon>Pseudomonadota</taxon>
        <taxon>Gammaproteobacteria</taxon>
        <taxon>Alteromonadales</taxon>
        <taxon>Idiomarinaceae</taxon>
        <taxon>Aliidiomarina</taxon>
    </lineage>
</organism>
<dbReference type="PROSITE" id="PS50914">
    <property type="entry name" value="BON"/>
    <property type="match status" value="1"/>
</dbReference>
<reference evidence="3 4" key="1">
    <citation type="journal article" date="2011" name="Front. Microbiol.">
        <title>Genomic signatures of strain selection and enhancement in Bacillus atrophaeus var. globigii, a historical biowarfare simulant.</title>
        <authorList>
            <person name="Gibbons H.S."/>
            <person name="Broomall S.M."/>
            <person name="McNew L.A."/>
            <person name="Daligault H."/>
            <person name="Chapman C."/>
            <person name="Bruce D."/>
            <person name="Karavis M."/>
            <person name="Krepps M."/>
            <person name="McGregor P.A."/>
            <person name="Hong C."/>
            <person name="Park K.H."/>
            <person name="Akmal A."/>
            <person name="Feldman A."/>
            <person name="Lin J.S."/>
            <person name="Chang W.E."/>
            <person name="Higgs B.W."/>
            <person name="Demirev P."/>
            <person name="Lindquist J."/>
            <person name="Liem A."/>
            <person name="Fochler E."/>
            <person name="Read T.D."/>
            <person name="Tapia R."/>
            <person name="Johnson S."/>
            <person name="Bishop-Lilly K.A."/>
            <person name="Detter C."/>
            <person name="Han C."/>
            <person name="Sozhamannan S."/>
            <person name="Rosenzweig C.N."/>
            <person name="Skowronski E.W."/>
        </authorList>
    </citation>
    <scope>NUCLEOTIDE SEQUENCE [LARGE SCALE GENOMIC DNA]</scope>
    <source>
        <strain evidence="3 4">MLST1</strain>
    </source>
</reference>
<evidence type="ECO:0000313" key="3">
    <source>
        <dbReference type="EMBL" id="RUO25308.1"/>
    </source>
</evidence>
<feature type="chain" id="PRO_5019299939" description="BON domain-containing protein" evidence="1">
    <location>
        <begin position="22"/>
        <end position="124"/>
    </location>
</feature>
<dbReference type="Gene3D" id="3.30.1340.30">
    <property type="match status" value="1"/>
</dbReference>
<dbReference type="PROSITE" id="PS51257">
    <property type="entry name" value="PROKAR_LIPOPROTEIN"/>
    <property type="match status" value="1"/>
</dbReference>
<protein>
    <recommendedName>
        <fullName evidence="2">BON domain-containing protein</fullName>
    </recommendedName>
</protein>
<proteinExistence type="predicted"/>
<dbReference type="RefSeq" id="WP_126802006.1">
    <property type="nucleotide sequence ID" value="NZ_PIPL01000001.1"/>
</dbReference>
<feature type="domain" description="BON" evidence="2">
    <location>
        <begin position="54"/>
        <end position="122"/>
    </location>
</feature>
<dbReference type="InterPro" id="IPR014004">
    <property type="entry name" value="Transpt-assoc_nodulatn_dom_bac"/>
</dbReference>
<dbReference type="PANTHER" id="PTHR34606">
    <property type="entry name" value="BON DOMAIN-CONTAINING PROTEIN"/>
    <property type="match status" value="1"/>
</dbReference>
<feature type="signal peptide" evidence="1">
    <location>
        <begin position="1"/>
        <end position="21"/>
    </location>
</feature>
<dbReference type="InterPro" id="IPR051686">
    <property type="entry name" value="Lipoprotein_DolP"/>
</dbReference>
<dbReference type="EMBL" id="PIPL01000001">
    <property type="protein sequence ID" value="RUO25308.1"/>
    <property type="molecule type" value="Genomic_DNA"/>
</dbReference>
<sequence length="124" mass="13474">MKYLNFLRNSSLVVLSIFAFSACGDADTDRAEDTARDTAEFAQDRAEQAGEYIDDSVVTAQVRAAIFSHDDLSNANISVETNDGVVHLSGTVESEDHIELAENEAREVDGVNSVENSLQVGYND</sequence>
<dbReference type="PANTHER" id="PTHR34606:SF16">
    <property type="entry name" value="BON DOMAIN-CONTAINING PROTEIN"/>
    <property type="match status" value="1"/>
</dbReference>
<comment type="caution">
    <text evidence="3">The sequence shown here is derived from an EMBL/GenBank/DDBJ whole genome shotgun (WGS) entry which is preliminary data.</text>
</comment>
<dbReference type="OrthoDB" id="7360581at2"/>
<gene>
    <name evidence="3" type="ORF">CWE09_00805</name>
</gene>
<evidence type="ECO:0000256" key="1">
    <source>
        <dbReference type="SAM" id="SignalP"/>
    </source>
</evidence>
<evidence type="ECO:0000259" key="2">
    <source>
        <dbReference type="PROSITE" id="PS50914"/>
    </source>
</evidence>
<dbReference type="InterPro" id="IPR007055">
    <property type="entry name" value="BON_dom"/>
</dbReference>